<sequence length="182" mass="20073">MEGEGFYEEELEGDGGVVSVVFAIVADAAWARVCINGLQNMRVYGCIKASRETVGEQSEFVMFTRSLENHVHVGPDGFFPLDGTVVVASKRARLTISLSLNLCSDDGKWCVLQKDLVFDAVFRKEAQTIQDDVFGGEVTVSLAYKDGPDLDCDDDNEDESGYLVQSLMKWRSFHSNTLLLSA</sequence>
<reference evidence="1 2" key="1">
    <citation type="submission" date="2018-06" db="EMBL/GenBank/DDBJ databases">
        <title>The Genome of Cuscuta australis (Dodder) Provides Insight into the Evolution of Plant Parasitism.</title>
        <authorList>
            <person name="Liu H."/>
        </authorList>
    </citation>
    <scope>NUCLEOTIDE SEQUENCE [LARGE SCALE GENOMIC DNA]</scope>
    <source>
        <strain evidence="2">cv. Yunnan</strain>
        <tissue evidence="1">Vines</tissue>
    </source>
</reference>
<name>A0A328DIR4_9ASTE</name>
<comment type="caution">
    <text evidence="1">The sequence shown here is derived from an EMBL/GenBank/DDBJ whole genome shotgun (WGS) entry which is preliminary data.</text>
</comment>
<evidence type="ECO:0000313" key="1">
    <source>
        <dbReference type="EMBL" id="RAL45685.1"/>
    </source>
</evidence>
<protein>
    <submittedName>
        <fullName evidence="1">Uncharacterized protein</fullName>
    </submittedName>
</protein>
<dbReference type="AlphaFoldDB" id="A0A328DIR4"/>
<proteinExistence type="predicted"/>
<dbReference type="Proteomes" id="UP000249390">
    <property type="component" value="Unassembled WGS sequence"/>
</dbReference>
<dbReference type="EMBL" id="NQVE01000129">
    <property type="protein sequence ID" value="RAL45685.1"/>
    <property type="molecule type" value="Genomic_DNA"/>
</dbReference>
<accession>A0A328DIR4</accession>
<keyword evidence="2" id="KW-1185">Reference proteome</keyword>
<evidence type="ECO:0000313" key="2">
    <source>
        <dbReference type="Proteomes" id="UP000249390"/>
    </source>
</evidence>
<organism evidence="1 2">
    <name type="scientific">Cuscuta australis</name>
    <dbReference type="NCBI Taxonomy" id="267555"/>
    <lineage>
        <taxon>Eukaryota</taxon>
        <taxon>Viridiplantae</taxon>
        <taxon>Streptophyta</taxon>
        <taxon>Embryophyta</taxon>
        <taxon>Tracheophyta</taxon>
        <taxon>Spermatophyta</taxon>
        <taxon>Magnoliopsida</taxon>
        <taxon>eudicotyledons</taxon>
        <taxon>Gunneridae</taxon>
        <taxon>Pentapetalae</taxon>
        <taxon>asterids</taxon>
        <taxon>lamiids</taxon>
        <taxon>Solanales</taxon>
        <taxon>Convolvulaceae</taxon>
        <taxon>Cuscuteae</taxon>
        <taxon>Cuscuta</taxon>
        <taxon>Cuscuta subgen. Grammica</taxon>
        <taxon>Cuscuta sect. Cleistogrammica</taxon>
    </lineage>
</organism>
<gene>
    <name evidence="1" type="ORF">DM860_009549</name>
</gene>